<dbReference type="EMBL" id="VUJU01009086">
    <property type="protein sequence ID" value="KAF0722234.1"/>
    <property type="molecule type" value="Genomic_DNA"/>
</dbReference>
<accession>A0A6G0W5D2</accession>
<keyword evidence="1" id="KW-0175">Coiled coil</keyword>
<dbReference type="AlphaFoldDB" id="A0A6G0W5D2"/>
<dbReference type="Gene3D" id="1.10.10.60">
    <property type="entry name" value="Homeodomain-like"/>
    <property type="match status" value="1"/>
</dbReference>
<dbReference type="InterPro" id="IPR036543">
    <property type="entry name" value="Guanylate-bd_C_sf"/>
</dbReference>
<proteinExistence type="predicted"/>
<feature type="domain" description="Myb/SANT-like DNA-binding" evidence="2">
    <location>
        <begin position="79"/>
        <end position="164"/>
    </location>
</feature>
<evidence type="ECO:0000313" key="3">
    <source>
        <dbReference type="EMBL" id="KAF0722234.1"/>
    </source>
</evidence>
<dbReference type="Proteomes" id="UP000478052">
    <property type="component" value="Unassembled WGS sequence"/>
</dbReference>
<sequence>MNYLDSDVLCFNIHTILSKECVHLKKNDVIRVEIPGWDMKYDVTMNGKFENNKASIKSKTEMSNLNTVKKPEDKPESKLWTSTGIKLFIENRSTFEDDFNSNKKNYKIWEKIADKLCKNGVIVSGSNCNVKFKNLMATFRDNIHRANTSGDGGISWEYYPLMKKYFGKKNSVAPKKSTLLESFFPNSKPNLDDSRQVASASAIHDENLTDTPPTKKKKTFHEVLLEEMKEDRKNRDEFQKKLENFKDMMIKIENAKLDKMT</sequence>
<dbReference type="InterPro" id="IPR044822">
    <property type="entry name" value="Myb_DNA-bind_4"/>
</dbReference>
<evidence type="ECO:0000259" key="2">
    <source>
        <dbReference type="Pfam" id="PF13837"/>
    </source>
</evidence>
<protein>
    <submittedName>
        <fullName evidence="3">Trihelix transcription factor GT-1</fullName>
    </submittedName>
</protein>
<dbReference type="GO" id="GO:0005525">
    <property type="term" value="F:GTP binding"/>
    <property type="evidence" value="ECO:0007669"/>
    <property type="project" value="InterPro"/>
</dbReference>
<organism evidence="3 4">
    <name type="scientific">Aphis craccivora</name>
    <name type="common">Cowpea aphid</name>
    <dbReference type="NCBI Taxonomy" id="307492"/>
    <lineage>
        <taxon>Eukaryota</taxon>
        <taxon>Metazoa</taxon>
        <taxon>Ecdysozoa</taxon>
        <taxon>Arthropoda</taxon>
        <taxon>Hexapoda</taxon>
        <taxon>Insecta</taxon>
        <taxon>Pterygota</taxon>
        <taxon>Neoptera</taxon>
        <taxon>Paraneoptera</taxon>
        <taxon>Hemiptera</taxon>
        <taxon>Sternorrhyncha</taxon>
        <taxon>Aphidomorpha</taxon>
        <taxon>Aphidoidea</taxon>
        <taxon>Aphididae</taxon>
        <taxon>Aphidini</taxon>
        <taxon>Aphis</taxon>
        <taxon>Aphis</taxon>
    </lineage>
</organism>
<dbReference type="SUPFAM" id="SSF48340">
    <property type="entry name" value="Interferon-induced guanylate-binding protein 1 (GBP1), C-terminal domain"/>
    <property type="match status" value="1"/>
</dbReference>
<keyword evidence="4" id="KW-1185">Reference proteome</keyword>
<comment type="caution">
    <text evidence="3">The sequence shown here is derived from an EMBL/GenBank/DDBJ whole genome shotgun (WGS) entry which is preliminary data.</text>
</comment>
<dbReference type="GO" id="GO:0003924">
    <property type="term" value="F:GTPase activity"/>
    <property type="evidence" value="ECO:0007669"/>
    <property type="project" value="InterPro"/>
</dbReference>
<dbReference type="OrthoDB" id="6578264at2759"/>
<evidence type="ECO:0000313" key="4">
    <source>
        <dbReference type="Proteomes" id="UP000478052"/>
    </source>
</evidence>
<dbReference type="Pfam" id="PF13837">
    <property type="entry name" value="Myb_DNA-bind_4"/>
    <property type="match status" value="1"/>
</dbReference>
<reference evidence="3 4" key="1">
    <citation type="submission" date="2019-08" db="EMBL/GenBank/DDBJ databases">
        <title>Whole genome of Aphis craccivora.</title>
        <authorList>
            <person name="Voronova N.V."/>
            <person name="Shulinski R.S."/>
            <person name="Bandarenka Y.V."/>
            <person name="Zhorov D.G."/>
            <person name="Warner D."/>
        </authorList>
    </citation>
    <scope>NUCLEOTIDE SEQUENCE [LARGE SCALE GENOMIC DNA]</scope>
    <source>
        <strain evidence="3">180601</strain>
        <tissue evidence="3">Whole Body</tissue>
    </source>
</reference>
<feature type="coiled-coil region" evidence="1">
    <location>
        <begin position="221"/>
        <end position="255"/>
    </location>
</feature>
<name>A0A6G0W5D2_APHCR</name>
<gene>
    <name evidence="3" type="ORF">FWK35_00027457</name>
</gene>
<evidence type="ECO:0000256" key="1">
    <source>
        <dbReference type="SAM" id="Coils"/>
    </source>
</evidence>